<dbReference type="Proteomes" id="UP000533637">
    <property type="component" value="Unassembled WGS sequence"/>
</dbReference>
<dbReference type="Pfam" id="PF13426">
    <property type="entry name" value="PAS_9"/>
    <property type="match status" value="1"/>
</dbReference>
<dbReference type="PANTHER" id="PTHR45339">
    <property type="entry name" value="HYBRID SIGNAL TRANSDUCTION HISTIDINE KINASE J"/>
    <property type="match status" value="1"/>
</dbReference>
<evidence type="ECO:0000256" key="1">
    <source>
        <dbReference type="ARBA" id="ARBA00000085"/>
    </source>
</evidence>
<dbReference type="EMBL" id="JACHOC010000011">
    <property type="protein sequence ID" value="MBB4624741.1"/>
    <property type="molecule type" value="Genomic_DNA"/>
</dbReference>
<dbReference type="InterPro" id="IPR036890">
    <property type="entry name" value="HATPase_C_sf"/>
</dbReference>
<dbReference type="InterPro" id="IPR003661">
    <property type="entry name" value="HisK_dim/P_dom"/>
</dbReference>
<evidence type="ECO:0000256" key="2">
    <source>
        <dbReference type="ARBA" id="ARBA00012438"/>
    </source>
</evidence>
<reference evidence="9 10" key="1">
    <citation type="submission" date="2020-08" db="EMBL/GenBank/DDBJ databases">
        <title>Genomic Encyclopedia of Type Strains, Phase IV (KMG-IV): sequencing the most valuable type-strain genomes for metagenomic binning, comparative biology and taxonomic classification.</title>
        <authorList>
            <person name="Goeker M."/>
        </authorList>
    </citation>
    <scope>NUCLEOTIDE SEQUENCE [LARGE SCALE GENOMIC DNA]</scope>
    <source>
        <strain evidence="9 10">DSM 102983</strain>
    </source>
</reference>
<dbReference type="InterPro" id="IPR003594">
    <property type="entry name" value="HATPase_dom"/>
</dbReference>
<evidence type="ECO:0000313" key="9">
    <source>
        <dbReference type="EMBL" id="MBB4624741.1"/>
    </source>
</evidence>
<dbReference type="PROSITE" id="PS50109">
    <property type="entry name" value="HIS_KIN"/>
    <property type="match status" value="1"/>
</dbReference>
<dbReference type="InterPro" id="IPR036097">
    <property type="entry name" value="HisK_dim/P_sf"/>
</dbReference>
<feature type="domain" description="Response regulatory" evidence="7">
    <location>
        <begin position="670"/>
        <end position="791"/>
    </location>
</feature>
<proteinExistence type="predicted"/>
<dbReference type="Pfam" id="PF00512">
    <property type="entry name" value="HisKA"/>
    <property type="match status" value="1"/>
</dbReference>
<dbReference type="NCBIfam" id="TIGR00229">
    <property type="entry name" value="sensory_box"/>
    <property type="match status" value="1"/>
</dbReference>
<dbReference type="InterPro" id="IPR000700">
    <property type="entry name" value="PAS-assoc_C"/>
</dbReference>
<dbReference type="InterPro" id="IPR011006">
    <property type="entry name" value="CheY-like_superfamily"/>
</dbReference>
<comment type="catalytic activity">
    <reaction evidence="1">
        <text>ATP + protein L-histidine = ADP + protein N-phospho-L-histidine.</text>
        <dbReference type="EC" id="2.7.13.3"/>
    </reaction>
</comment>
<evidence type="ECO:0000259" key="7">
    <source>
        <dbReference type="PROSITE" id="PS50110"/>
    </source>
</evidence>
<gene>
    <name evidence="9" type="ORF">GGQ57_004685</name>
</gene>
<dbReference type="Gene3D" id="3.30.450.20">
    <property type="entry name" value="PAS domain"/>
    <property type="match status" value="1"/>
</dbReference>
<organism evidence="9 10">
    <name type="scientific">Parabacteroides faecis</name>
    <dbReference type="NCBI Taxonomy" id="1217282"/>
    <lineage>
        <taxon>Bacteria</taxon>
        <taxon>Pseudomonadati</taxon>
        <taxon>Bacteroidota</taxon>
        <taxon>Bacteroidia</taxon>
        <taxon>Bacteroidales</taxon>
        <taxon>Tannerellaceae</taxon>
        <taxon>Parabacteroides</taxon>
    </lineage>
</organism>
<dbReference type="Gene3D" id="3.40.50.2300">
    <property type="match status" value="2"/>
</dbReference>
<name>A0ABR6KTB7_9BACT</name>
<keyword evidence="3 5" id="KW-0597">Phosphoprotein</keyword>
<dbReference type="CDD" id="cd00082">
    <property type="entry name" value="HisKA"/>
    <property type="match status" value="1"/>
</dbReference>
<dbReference type="Pfam" id="PF00072">
    <property type="entry name" value="Response_reg"/>
    <property type="match status" value="2"/>
</dbReference>
<sequence>MDDEFLQPRIDLEYNMLTKLMGVSISKHLLDEHLTLLWANDAYYELIEYEKEEYEALFHNRPDLYMASCPESAQIINNKIYEALENQQNGYEIVVQMPVKSGLKWVKLATTFTDQLVDGRSIAYTVMTNVDESMQEQLVKKITYKHFPGFVTKQKICRDGNFILLEANKKFIEFTGIDEKSFVSGLQFFYLDEENEVLFDKYLPAMQKGDPIHLTFHTNDKDGNDTYMQLNGTCIKWENDEPIYLFVYIDITEQYELQKQLKKQSVELQKALQLAEKANNAKSDFLASMSHDIRTPMNAIIGMSFLAKANIGNDEKVLDCINKIESSSNMLLGLINEVLDMSKIESGKLLLSKDEINIGVLLEELVLMMQPEIKKKKHTLHIHITKMQHENVVGDAQRIKQVFMNLLSNAIKYTPEKGQINVTIEEKDIQNNTGMYKFVFEDNGRGMKPEFLEKIFLPFERAKDTAVSTIQGTGLGMSISYKIIEMMGGTIRVESEYGKGSCFTVILPMIYREQAPVEDIDTNERPILVVDNDELSCLSVCHHLTELGIANKHVPSGYEALREVQKYKKEDKYYFAIILDLKMPGIDGLRTADGIRMIVGEDIPIIILSAYDIEEYEEEARKAKVDACMTKPVYRSKLVNTLKSFVKTEEKEVKKEVRPSFFNNDYSGKRILVVEDNELNREIAISILSMSGVSVEAAVDGQDAINIVSCSEEGYYDLILMDVQMPVLNGYDATRRIRLLPRLDVLRMPIIAMTANAFTEDIKLALQSGMNAHLAKPIDIKALSGVLNKYLRQ</sequence>
<dbReference type="InterPro" id="IPR035965">
    <property type="entry name" value="PAS-like_dom_sf"/>
</dbReference>
<dbReference type="CDD" id="cd17546">
    <property type="entry name" value="REC_hyHK_CKI1_RcsC-like"/>
    <property type="match status" value="2"/>
</dbReference>
<dbReference type="SMART" id="SM00388">
    <property type="entry name" value="HisKA"/>
    <property type="match status" value="1"/>
</dbReference>
<dbReference type="SMART" id="SM00387">
    <property type="entry name" value="HATPase_c"/>
    <property type="match status" value="1"/>
</dbReference>
<dbReference type="Pfam" id="PF02518">
    <property type="entry name" value="HATPase_c"/>
    <property type="match status" value="1"/>
</dbReference>
<dbReference type="Gene3D" id="3.30.565.10">
    <property type="entry name" value="Histidine kinase-like ATPase, C-terminal domain"/>
    <property type="match status" value="1"/>
</dbReference>
<evidence type="ECO:0000256" key="3">
    <source>
        <dbReference type="ARBA" id="ARBA00022553"/>
    </source>
</evidence>
<evidence type="ECO:0000259" key="8">
    <source>
        <dbReference type="PROSITE" id="PS50113"/>
    </source>
</evidence>
<feature type="domain" description="Histidine kinase" evidence="6">
    <location>
        <begin position="288"/>
        <end position="511"/>
    </location>
</feature>
<dbReference type="PROSITE" id="PS50113">
    <property type="entry name" value="PAC"/>
    <property type="match status" value="1"/>
</dbReference>
<dbReference type="Gene3D" id="1.10.287.130">
    <property type="match status" value="1"/>
</dbReference>
<evidence type="ECO:0000256" key="5">
    <source>
        <dbReference type="PROSITE-ProRule" id="PRU00169"/>
    </source>
</evidence>
<dbReference type="PROSITE" id="PS50110">
    <property type="entry name" value="RESPONSE_REGULATORY"/>
    <property type="match status" value="2"/>
</dbReference>
<dbReference type="InterPro" id="IPR000014">
    <property type="entry name" value="PAS"/>
</dbReference>
<feature type="modified residue" description="4-aspartylphosphate" evidence="5">
    <location>
        <position position="580"/>
    </location>
</feature>
<dbReference type="SUPFAM" id="SSF55785">
    <property type="entry name" value="PYP-like sensor domain (PAS domain)"/>
    <property type="match status" value="1"/>
</dbReference>
<dbReference type="CDD" id="cd16922">
    <property type="entry name" value="HATPase_EvgS-ArcB-TorS-like"/>
    <property type="match status" value="1"/>
</dbReference>
<dbReference type="InterPro" id="IPR005467">
    <property type="entry name" value="His_kinase_dom"/>
</dbReference>
<dbReference type="InterPro" id="IPR001789">
    <property type="entry name" value="Sig_transdc_resp-reg_receiver"/>
</dbReference>
<dbReference type="EC" id="2.7.13.3" evidence="2"/>
<evidence type="ECO:0000313" key="10">
    <source>
        <dbReference type="Proteomes" id="UP000533637"/>
    </source>
</evidence>
<evidence type="ECO:0000256" key="4">
    <source>
        <dbReference type="ARBA" id="ARBA00023012"/>
    </source>
</evidence>
<dbReference type="SMART" id="SM00448">
    <property type="entry name" value="REC"/>
    <property type="match status" value="2"/>
</dbReference>
<feature type="domain" description="Response regulatory" evidence="7">
    <location>
        <begin position="526"/>
        <end position="646"/>
    </location>
</feature>
<feature type="domain" description="PAC" evidence="8">
    <location>
        <begin position="212"/>
        <end position="263"/>
    </location>
</feature>
<dbReference type="PRINTS" id="PR00344">
    <property type="entry name" value="BCTRLSENSOR"/>
</dbReference>
<comment type="caution">
    <text evidence="9">The sequence shown here is derived from an EMBL/GenBank/DDBJ whole genome shotgun (WGS) entry which is preliminary data.</text>
</comment>
<evidence type="ECO:0000259" key="6">
    <source>
        <dbReference type="PROSITE" id="PS50109"/>
    </source>
</evidence>
<dbReference type="SUPFAM" id="SSF47384">
    <property type="entry name" value="Homodimeric domain of signal transducing histidine kinase"/>
    <property type="match status" value="1"/>
</dbReference>
<dbReference type="PANTHER" id="PTHR45339:SF1">
    <property type="entry name" value="HYBRID SIGNAL TRANSDUCTION HISTIDINE KINASE J"/>
    <property type="match status" value="1"/>
</dbReference>
<keyword evidence="4" id="KW-0902">Two-component regulatory system</keyword>
<protein>
    <recommendedName>
        <fullName evidence="2">histidine kinase</fullName>
        <ecNumber evidence="2">2.7.13.3</ecNumber>
    </recommendedName>
</protein>
<dbReference type="SUPFAM" id="SSF55874">
    <property type="entry name" value="ATPase domain of HSP90 chaperone/DNA topoisomerase II/histidine kinase"/>
    <property type="match status" value="1"/>
</dbReference>
<dbReference type="InterPro" id="IPR004358">
    <property type="entry name" value="Sig_transdc_His_kin-like_C"/>
</dbReference>
<feature type="modified residue" description="4-aspartylphosphate" evidence="5">
    <location>
        <position position="722"/>
    </location>
</feature>
<dbReference type="RefSeq" id="WP_183672280.1">
    <property type="nucleotide sequence ID" value="NZ_BMPB01000015.1"/>
</dbReference>
<keyword evidence="10" id="KW-1185">Reference proteome</keyword>
<dbReference type="SUPFAM" id="SSF52172">
    <property type="entry name" value="CheY-like"/>
    <property type="match status" value="2"/>
</dbReference>
<accession>A0ABR6KTB7</accession>